<evidence type="ECO:0000256" key="1">
    <source>
        <dbReference type="SAM" id="Phobius"/>
    </source>
</evidence>
<keyword evidence="1" id="KW-0472">Membrane</keyword>
<dbReference type="EMBL" id="FCNV02000021">
    <property type="protein sequence ID" value="SAL51284.1"/>
    <property type="molecule type" value="Genomic_DNA"/>
</dbReference>
<sequence>MLTAHRDDIFKIGYYINVFFEERFSGPAWHIRLAHLRYMGESQDPAVYVAWTLFSFNSILFVISIFIWTKEVSPHALVIVPVFFVMLWQSKQFLKNRDYIKDAWIDVRNNEG</sequence>
<keyword evidence="3" id="KW-1185">Reference proteome</keyword>
<feature type="transmembrane region" description="Helical" evidence="1">
    <location>
        <begin position="72"/>
        <end position="88"/>
    </location>
</feature>
<keyword evidence="1" id="KW-1133">Transmembrane helix</keyword>
<feature type="transmembrane region" description="Helical" evidence="1">
    <location>
        <begin position="46"/>
        <end position="66"/>
    </location>
</feature>
<reference evidence="2 3" key="1">
    <citation type="submission" date="2016-01" db="EMBL/GenBank/DDBJ databases">
        <authorList>
            <person name="Peeters C."/>
        </authorList>
    </citation>
    <scope>NUCLEOTIDE SEQUENCE [LARGE SCALE GENOMIC DNA]</scope>
    <source>
        <strain evidence="2">LMG 29315</strain>
    </source>
</reference>
<keyword evidence="1" id="KW-0812">Transmembrane</keyword>
<gene>
    <name evidence="2" type="ORF">AWB72_05423</name>
</gene>
<proteinExistence type="predicted"/>
<dbReference type="AlphaFoldDB" id="A0A658R5Q8"/>
<comment type="caution">
    <text evidence="2">The sequence shown here is derived from an EMBL/GenBank/DDBJ whole genome shotgun (WGS) entry which is preliminary data.</text>
</comment>
<accession>A0A658R5Q8</accession>
<dbReference type="Proteomes" id="UP000198263">
    <property type="component" value="Unassembled WGS sequence"/>
</dbReference>
<protein>
    <submittedName>
        <fullName evidence="2">Uncharacterized protein</fullName>
    </submittedName>
</protein>
<name>A0A658R5Q8_9BURK</name>
<evidence type="ECO:0000313" key="2">
    <source>
        <dbReference type="EMBL" id="SAL51284.1"/>
    </source>
</evidence>
<organism evidence="2 3">
    <name type="scientific">Caballeronia concitans</name>
    <dbReference type="NCBI Taxonomy" id="1777133"/>
    <lineage>
        <taxon>Bacteria</taxon>
        <taxon>Pseudomonadati</taxon>
        <taxon>Pseudomonadota</taxon>
        <taxon>Betaproteobacteria</taxon>
        <taxon>Burkholderiales</taxon>
        <taxon>Burkholderiaceae</taxon>
        <taxon>Caballeronia</taxon>
    </lineage>
</organism>
<evidence type="ECO:0000313" key="3">
    <source>
        <dbReference type="Proteomes" id="UP000198263"/>
    </source>
</evidence>